<feature type="domain" description="DUF1707" evidence="2">
    <location>
        <begin position="17"/>
        <end position="69"/>
    </location>
</feature>
<evidence type="ECO:0000313" key="3">
    <source>
        <dbReference type="EMBL" id="MBB5789274.1"/>
    </source>
</evidence>
<evidence type="ECO:0000313" key="4">
    <source>
        <dbReference type="Proteomes" id="UP000542813"/>
    </source>
</evidence>
<sequence length="209" mass="22199">MSTDEAGGRSEPDPGLMRVSHADRDRMVEILRDAAADGRLDTDELEERVERALTARTFADLEPLAEGLPVAAPAAPVPAGPAATAPAVPDGETQQWSVVGQRFRREGAWQVPRTAELTMFGGSVRLDYTLARLPEGGQSTLRLTTTGGRVRLTVPPGVAVDLSELVTTGGRVRDRASRHAVPGSAVTHVVTVTGSMMGGRIRVEESKAR</sequence>
<protein>
    <recommendedName>
        <fullName evidence="2">DUF1707 domain-containing protein</fullName>
    </recommendedName>
</protein>
<accession>A0A7W9GSJ8</accession>
<comment type="caution">
    <text evidence="3">The sequence shown here is derived from an EMBL/GenBank/DDBJ whole genome shotgun (WGS) entry which is preliminary data.</text>
</comment>
<dbReference type="PANTHER" id="PTHR40763:SF5">
    <property type="entry name" value="MEMBRANE PROTEIN"/>
    <property type="match status" value="1"/>
</dbReference>
<dbReference type="Pfam" id="PF08044">
    <property type="entry name" value="DUF1707"/>
    <property type="match status" value="1"/>
</dbReference>
<dbReference type="Proteomes" id="UP000542813">
    <property type="component" value="Unassembled WGS sequence"/>
</dbReference>
<keyword evidence="4" id="KW-1185">Reference proteome</keyword>
<name>A0A7W9GSJ8_9ACTN</name>
<dbReference type="PANTHER" id="PTHR40763">
    <property type="entry name" value="MEMBRANE PROTEIN-RELATED"/>
    <property type="match status" value="1"/>
</dbReference>
<evidence type="ECO:0000259" key="2">
    <source>
        <dbReference type="Pfam" id="PF08044"/>
    </source>
</evidence>
<evidence type="ECO:0000256" key="1">
    <source>
        <dbReference type="SAM" id="MobiDB-lite"/>
    </source>
</evidence>
<proteinExistence type="predicted"/>
<dbReference type="InterPro" id="IPR012551">
    <property type="entry name" value="DUF1707_SHOCT-like"/>
</dbReference>
<organism evidence="3 4">
    <name type="scientific">Jiangella mangrovi</name>
    <dbReference type="NCBI Taxonomy" id="1524084"/>
    <lineage>
        <taxon>Bacteria</taxon>
        <taxon>Bacillati</taxon>
        <taxon>Actinomycetota</taxon>
        <taxon>Actinomycetes</taxon>
        <taxon>Jiangellales</taxon>
        <taxon>Jiangellaceae</taxon>
        <taxon>Jiangella</taxon>
    </lineage>
</organism>
<dbReference type="EMBL" id="JACHMM010000001">
    <property type="protein sequence ID" value="MBB5789274.1"/>
    <property type="molecule type" value="Genomic_DNA"/>
</dbReference>
<dbReference type="AlphaFoldDB" id="A0A7W9GSJ8"/>
<gene>
    <name evidence="3" type="ORF">HD601_003849</name>
</gene>
<feature type="compositionally biased region" description="Basic and acidic residues" evidence="1">
    <location>
        <begin position="1"/>
        <end position="12"/>
    </location>
</feature>
<dbReference type="RefSeq" id="WP_184824527.1">
    <property type="nucleotide sequence ID" value="NZ_JACHMM010000001.1"/>
</dbReference>
<feature type="region of interest" description="Disordered" evidence="1">
    <location>
        <begin position="1"/>
        <end position="21"/>
    </location>
</feature>
<reference evidence="3 4" key="1">
    <citation type="submission" date="2020-08" db="EMBL/GenBank/DDBJ databases">
        <title>Sequencing the genomes of 1000 actinobacteria strains.</title>
        <authorList>
            <person name="Klenk H.-P."/>
        </authorList>
    </citation>
    <scope>NUCLEOTIDE SEQUENCE [LARGE SCALE GENOMIC DNA]</scope>
    <source>
        <strain evidence="3 4">DSM 102122</strain>
    </source>
</reference>